<feature type="transmembrane region" description="Helical" evidence="7">
    <location>
        <begin position="151"/>
        <end position="172"/>
    </location>
</feature>
<dbReference type="PANTHER" id="PTHR12383:SF30">
    <property type="entry name" value="MITOCHONDRIAL INNER MEMBRANE PROTEASE SUBUNIT 1-LIKE"/>
    <property type="match status" value="1"/>
</dbReference>
<dbReference type="InterPro" id="IPR036286">
    <property type="entry name" value="LexA/Signal_pep-like_sf"/>
</dbReference>
<keyword evidence="3" id="KW-0378">Hydrolase</keyword>
<feature type="domain" description="Peptidase S26" evidence="8">
    <location>
        <begin position="52"/>
        <end position="104"/>
    </location>
</feature>
<accession>A0A8X8XMA4</accession>
<comment type="caution">
    <text evidence="9">The sequence shown here is derived from an EMBL/GenBank/DDBJ whole genome shotgun (WGS) entry which is preliminary data.</text>
</comment>
<comment type="subcellular location">
    <subcellularLocation>
        <location evidence="1">Mitochondrion inner membrane</location>
    </subcellularLocation>
</comment>
<evidence type="ECO:0000256" key="5">
    <source>
        <dbReference type="ARBA" id="ARBA00023136"/>
    </source>
</evidence>
<evidence type="ECO:0000313" key="10">
    <source>
        <dbReference type="Proteomes" id="UP000298416"/>
    </source>
</evidence>
<keyword evidence="2" id="KW-0999">Mitochondrion inner membrane</keyword>
<keyword evidence="7" id="KW-1133">Transmembrane helix</keyword>
<keyword evidence="10" id="KW-1185">Reference proteome</keyword>
<reference evidence="9" key="2">
    <citation type="submission" date="2020-08" db="EMBL/GenBank/DDBJ databases">
        <title>Plant Genome Project.</title>
        <authorList>
            <person name="Zhang R.-G."/>
        </authorList>
    </citation>
    <scope>NUCLEOTIDE SEQUENCE</scope>
    <source>
        <strain evidence="9">Huo1</strain>
        <tissue evidence="9">Leaf</tissue>
    </source>
</reference>
<keyword evidence="4" id="KW-0496">Mitochondrion</keyword>
<dbReference type="AlphaFoldDB" id="A0A8X8XMA4"/>
<evidence type="ECO:0000256" key="4">
    <source>
        <dbReference type="ARBA" id="ARBA00023128"/>
    </source>
</evidence>
<evidence type="ECO:0000256" key="2">
    <source>
        <dbReference type="ARBA" id="ARBA00022792"/>
    </source>
</evidence>
<dbReference type="SUPFAM" id="SSF51306">
    <property type="entry name" value="LexA/Signal peptidase"/>
    <property type="match status" value="1"/>
</dbReference>
<evidence type="ECO:0000259" key="8">
    <source>
        <dbReference type="Pfam" id="PF10502"/>
    </source>
</evidence>
<sequence length="179" mass="20191">MERVASMAKAAVHKARLYCSSIRYFRVGHNPSCECVLPIRISLSMFLHLQVPTFDDFDIVLAEKISILRGKVGRGDIVIMVSPEQSKFLIKRIKAVGGDVVSYAPFNNRHRGYTDLNKTLVVPNGHVWVEGDYLLDSRDSRHFDAVPYGYLRYRVFAVVSCSTILFFCFGLIEVPSSIA</sequence>
<dbReference type="PANTHER" id="PTHR12383">
    <property type="entry name" value="PROTEASE FAMILY S26 MITOCHONDRIAL INNER MEMBRANE PROTEASE-RELATED"/>
    <property type="match status" value="1"/>
</dbReference>
<dbReference type="Gene3D" id="2.10.109.10">
    <property type="entry name" value="Umud Fragment, subunit A"/>
    <property type="match status" value="1"/>
</dbReference>
<proteinExistence type="inferred from homology"/>
<dbReference type="InterPro" id="IPR019533">
    <property type="entry name" value="Peptidase_S26"/>
</dbReference>
<evidence type="ECO:0000256" key="1">
    <source>
        <dbReference type="ARBA" id="ARBA00004273"/>
    </source>
</evidence>
<reference evidence="9" key="1">
    <citation type="submission" date="2018-01" db="EMBL/GenBank/DDBJ databases">
        <authorList>
            <person name="Mao J.F."/>
        </authorList>
    </citation>
    <scope>NUCLEOTIDE SEQUENCE</scope>
    <source>
        <strain evidence="9">Huo1</strain>
        <tissue evidence="9">Leaf</tissue>
    </source>
</reference>
<dbReference type="CDD" id="cd06530">
    <property type="entry name" value="S26_SPase_I"/>
    <property type="match status" value="1"/>
</dbReference>
<evidence type="ECO:0000256" key="6">
    <source>
        <dbReference type="ARBA" id="ARBA00038445"/>
    </source>
</evidence>
<dbReference type="GO" id="GO:0006627">
    <property type="term" value="P:protein processing involved in protein targeting to mitochondrion"/>
    <property type="evidence" value="ECO:0007669"/>
    <property type="project" value="TreeGrafter"/>
</dbReference>
<dbReference type="GO" id="GO:0004252">
    <property type="term" value="F:serine-type endopeptidase activity"/>
    <property type="evidence" value="ECO:0007669"/>
    <property type="project" value="InterPro"/>
</dbReference>
<dbReference type="PRINTS" id="PR00727">
    <property type="entry name" value="LEADERPTASE"/>
</dbReference>
<keyword evidence="7" id="KW-0812">Transmembrane</keyword>
<name>A0A8X8XMA4_SALSN</name>
<dbReference type="Proteomes" id="UP000298416">
    <property type="component" value="Unassembled WGS sequence"/>
</dbReference>
<dbReference type="Pfam" id="PF10502">
    <property type="entry name" value="Peptidase_S26"/>
    <property type="match status" value="1"/>
</dbReference>
<dbReference type="GO" id="GO:0042720">
    <property type="term" value="C:mitochondrial inner membrane peptidase complex"/>
    <property type="evidence" value="ECO:0007669"/>
    <property type="project" value="TreeGrafter"/>
</dbReference>
<dbReference type="EMBL" id="PNBA02000008">
    <property type="protein sequence ID" value="KAG6416691.1"/>
    <property type="molecule type" value="Genomic_DNA"/>
</dbReference>
<comment type="similarity">
    <text evidence="6">Belongs to the peptidase S26 family. IMP1 subfamily.</text>
</comment>
<evidence type="ECO:0000313" key="9">
    <source>
        <dbReference type="EMBL" id="KAG6416691.1"/>
    </source>
</evidence>
<gene>
    <name evidence="9" type="ORF">SASPL_124127</name>
</gene>
<protein>
    <recommendedName>
        <fullName evidence="8">Peptidase S26 domain-containing protein</fullName>
    </recommendedName>
</protein>
<evidence type="ECO:0000256" key="3">
    <source>
        <dbReference type="ARBA" id="ARBA00022801"/>
    </source>
</evidence>
<dbReference type="InterPro" id="IPR052064">
    <property type="entry name" value="Mito_IMP1_subunit"/>
</dbReference>
<dbReference type="GO" id="GO:0006465">
    <property type="term" value="P:signal peptide processing"/>
    <property type="evidence" value="ECO:0007669"/>
    <property type="project" value="InterPro"/>
</dbReference>
<evidence type="ECO:0000256" key="7">
    <source>
        <dbReference type="SAM" id="Phobius"/>
    </source>
</evidence>
<organism evidence="9">
    <name type="scientific">Salvia splendens</name>
    <name type="common">Scarlet sage</name>
    <dbReference type="NCBI Taxonomy" id="180675"/>
    <lineage>
        <taxon>Eukaryota</taxon>
        <taxon>Viridiplantae</taxon>
        <taxon>Streptophyta</taxon>
        <taxon>Embryophyta</taxon>
        <taxon>Tracheophyta</taxon>
        <taxon>Spermatophyta</taxon>
        <taxon>Magnoliopsida</taxon>
        <taxon>eudicotyledons</taxon>
        <taxon>Gunneridae</taxon>
        <taxon>Pentapetalae</taxon>
        <taxon>asterids</taxon>
        <taxon>lamiids</taxon>
        <taxon>Lamiales</taxon>
        <taxon>Lamiaceae</taxon>
        <taxon>Nepetoideae</taxon>
        <taxon>Mentheae</taxon>
        <taxon>Salviinae</taxon>
        <taxon>Salvia</taxon>
        <taxon>Salvia subgen. Calosphace</taxon>
        <taxon>core Calosphace</taxon>
    </lineage>
</organism>
<dbReference type="InterPro" id="IPR000223">
    <property type="entry name" value="Pept_S26A_signal_pept_1"/>
</dbReference>
<keyword evidence="5 7" id="KW-0472">Membrane</keyword>